<evidence type="ECO:0000313" key="1">
    <source>
        <dbReference type="EMBL" id="KAG2117379.1"/>
    </source>
</evidence>
<protein>
    <submittedName>
        <fullName evidence="1">Uncharacterized protein</fullName>
    </submittedName>
</protein>
<dbReference type="EMBL" id="JABBWM010000005">
    <property type="protein sequence ID" value="KAG2117379.1"/>
    <property type="molecule type" value="Genomic_DNA"/>
</dbReference>
<organism evidence="1 2">
    <name type="scientific">Suillus discolor</name>
    <dbReference type="NCBI Taxonomy" id="1912936"/>
    <lineage>
        <taxon>Eukaryota</taxon>
        <taxon>Fungi</taxon>
        <taxon>Dikarya</taxon>
        <taxon>Basidiomycota</taxon>
        <taxon>Agaricomycotina</taxon>
        <taxon>Agaricomycetes</taxon>
        <taxon>Agaricomycetidae</taxon>
        <taxon>Boletales</taxon>
        <taxon>Suillineae</taxon>
        <taxon>Suillaceae</taxon>
        <taxon>Suillus</taxon>
    </lineage>
</organism>
<dbReference type="RefSeq" id="XP_041298268.1">
    <property type="nucleotide sequence ID" value="XM_041430867.1"/>
</dbReference>
<dbReference type="OrthoDB" id="3228476at2759"/>
<keyword evidence="2" id="KW-1185">Reference proteome</keyword>
<dbReference type="AlphaFoldDB" id="A0A9P7JYT5"/>
<dbReference type="Proteomes" id="UP000823399">
    <property type="component" value="Unassembled WGS sequence"/>
</dbReference>
<name>A0A9P7JYT5_9AGAM</name>
<gene>
    <name evidence="1" type="ORF">F5147DRAFT_567609</name>
</gene>
<reference evidence="1" key="1">
    <citation type="journal article" date="2020" name="New Phytol.">
        <title>Comparative genomics reveals dynamic genome evolution in host specialist ectomycorrhizal fungi.</title>
        <authorList>
            <person name="Lofgren L.A."/>
            <person name="Nguyen N.H."/>
            <person name="Vilgalys R."/>
            <person name="Ruytinx J."/>
            <person name="Liao H.L."/>
            <person name="Branco S."/>
            <person name="Kuo A."/>
            <person name="LaButti K."/>
            <person name="Lipzen A."/>
            <person name="Andreopoulos W."/>
            <person name="Pangilinan J."/>
            <person name="Riley R."/>
            <person name="Hundley H."/>
            <person name="Na H."/>
            <person name="Barry K."/>
            <person name="Grigoriev I.V."/>
            <person name="Stajich J.E."/>
            <person name="Kennedy P.G."/>
        </authorList>
    </citation>
    <scope>NUCLEOTIDE SEQUENCE</scope>
    <source>
        <strain evidence="1">FC423</strain>
    </source>
</reference>
<sequence length="144" mass="16486">LEDIHPDLLAHYHGTGGPSLSSEDQEDADEMHDLQDMIVADLEENLNGEPILVPKHVNPFPSFEAETIFHQALTDIREADIMPDSPYFPALQWNLSTYDTHEDITVGFRKMRSLVVHLPPEIWMPWALLWSQALSVLQYLLLEI</sequence>
<proteinExistence type="predicted"/>
<accession>A0A9P7JYT5</accession>
<comment type="caution">
    <text evidence="1">The sequence shown here is derived from an EMBL/GenBank/DDBJ whole genome shotgun (WGS) entry which is preliminary data.</text>
</comment>
<dbReference type="GeneID" id="64693126"/>
<feature type="non-terminal residue" evidence="1">
    <location>
        <position position="1"/>
    </location>
</feature>
<evidence type="ECO:0000313" key="2">
    <source>
        <dbReference type="Proteomes" id="UP000823399"/>
    </source>
</evidence>